<dbReference type="AlphaFoldDB" id="A0A9Q4EWC4"/>
<dbReference type="Proteomes" id="UP001066278">
    <property type="component" value="Unassembled WGS sequence"/>
</dbReference>
<evidence type="ECO:0000313" key="4">
    <source>
        <dbReference type="EMBL" id="MCY9231456.1"/>
    </source>
</evidence>
<feature type="region of interest" description="Disordered" evidence="1">
    <location>
        <begin position="89"/>
        <end position="192"/>
    </location>
</feature>
<dbReference type="InterPro" id="IPR014044">
    <property type="entry name" value="CAP_dom"/>
</dbReference>
<feature type="compositionally biased region" description="Basic and acidic residues" evidence="1">
    <location>
        <begin position="181"/>
        <end position="191"/>
    </location>
</feature>
<dbReference type="SUPFAM" id="SSF55797">
    <property type="entry name" value="PR-1-like"/>
    <property type="match status" value="1"/>
</dbReference>
<dbReference type="CDD" id="cd05379">
    <property type="entry name" value="CAP_bacterial"/>
    <property type="match status" value="1"/>
</dbReference>
<accession>A0A9Q4EWC4</accession>
<dbReference type="Pfam" id="PF00188">
    <property type="entry name" value="CAP"/>
    <property type="match status" value="1"/>
</dbReference>
<comment type="caution">
    <text evidence="4">The sequence shown here is derived from an EMBL/GenBank/DDBJ whole genome shotgun (WGS) entry which is preliminary data.</text>
</comment>
<feature type="signal peptide" evidence="2">
    <location>
        <begin position="1"/>
        <end position="26"/>
    </location>
</feature>
<keyword evidence="2" id="KW-0732">Signal</keyword>
<dbReference type="InterPro" id="IPR014258">
    <property type="entry name" value="CAP_domain_YkwD-like"/>
</dbReference>
<gene>
    <name evidence="4" type="ORF">MOE99_19245</name>
</gene>
<feature type="compositionally biased region" description="Low complexity" evidence="1">
    <location>
        <begin position="109"/>
        <end position="132"/>
    </location>
</feature>
<evidence type="ECO:0000256" key="1">
    <source>
        <dbReference type="SAM" id="MobiDB-lite"/>
    </source>
</evidence>
<evidence type="ECO:0000259" key="3">
    <source>
        <dbReference type="Pfam" id="PF00188"/>
    </source>
</evidence>
<feature type="compositionally biased region" description="Polar residues" evidence="1">
    <location>
        <begin position="134"/>
        <end position="146"/>
    </location>
</feature>
<dbReference type="NCBIfam" id="TIGR02909">
    <property type="entry name" value="spore_YkwD"/>
    <property type="match status" value="1"/>
</dbReference>
<reference evidence="4" key="1">
    <citation type="submission" date="2022-02" db="EMBL/GenBank/DDBJ databases">
        <title>Crop Bioprotection Bacillus Genome Sequencing.</title>
        <authorList>
            <person name="Dunlap C."/>
        </authorList>
    </citation>
    <scope>NUCLEOTIDE SEQUENCE</scope>
    <source>
        <strain evidence="4">T20C13</strain>
    </source>
</reference>
<sequence>MKKAFILSAAAAVGLFTFGGVQQASAKELSCQHVVTVKTGNTVQNMPLNDAVKKLHMKTNIKTLDAANEKEIKQLLQKYAKQSNMNIQDVQKTETAKPAQKTAEKAAAEKNTASKAPAATEQNAASKAPAAAEKTNTTTSAPSSVSAYEKKVVELTNAERQKQGLKPLQIDETLSKSARAKSQDMKDKNYFDHQSPTYGSPFDMMKSFGISYKTAGENIAKGQKTPEEVVKAWMNSEGHRKNILNPNFTHIGVGYVESGSIWTQQFIGK</sequence>
<dbReference type="EMBL" id="JALAXJ010000022">
    <property type="protein sequence ID" value="MCY9231456.1"/>
    <property type="molecule type" value="Genomic_DNA"/>
</dbReference>
<dbReference type="PANTHER" id="PTHR31157:SF1">
    <property type="entry name" value="SCP DOMAIN-CONTAINING PROTEIN"/>
    <property type="match status" value="1"/>
</dbReference>
<evidence type="ECO:0000256" key="2">
    <source>
        <dbReference type="SAM" id="SignalP"/>
    </source>
</evidence>
<name>A0A9Q4EWC4_9BACI</name>
<dbReference type="RefSeq" id="WP_268277680.1">
    <property type="nucleotide sequence ID" value="NZ_JALAJJ010000006.1"/>
</dbReference>
<dbReference type="Gene3D" id="3.40.33.10">
    <property type="entry name" value="CAP"/>
    <property type="match status" value="1"/>
</dbReference>
<dbReference type="PANTHER" id="PTHR31157">
    <property type="entry name" value="SCP DOMAIN-CONTAINING PROTEIN"/>
    <property type="match status" value="1"/>
</dbReference>
<protein>
    <submittedName>
        <fullName evidence="4">CAP domain-containing protein</fullName>
    </submittedName>
</protein>
<evidence type="ECO:0000313" key="5">
    <source>
        <dbReference type="Proteomes" id="UP001066278"/>
    </source>
</evidence>
<dbReference type="InterPro" id="IPR035940">
    <property type="entry name" value="CAP_sf"/>
</dbReference>
<feature type="domain" description="SCP" evidence="3">
    <location>
        <begin position="154"/>
        <end position="266"/>
    </location>
</feature>
<organism evidence="4 5">
    <name type="scientific">Bacillus inaquosorum</name>
    <dbReference type="NCBI Taxonomy" id="483913"/>
    <lineage>
        <taxon>Bacteria</taxon>
        <taxon>Bacillati</taxon>
        <taxon>Bacillota</taxon>
        <taxon>Bacilli</taxon>
        <taxon>Bacillales</taxon>
        <taxon>Bacillaceae</taxon>
        <taxon>Bacillus</taxon>
    </lineage>
</organism>
<feature type="chain" id="PRO_5040502192" evidence="2">
    <location>
        <begin position="27"/>
        <end position="269"/>
    </location>
</feature>
<feature type="compositionally biased region" description="Basic and acidic residues" evidence="1">
    <location>
        <begin position="148"/>
        <end position="162"/>
    </location>
</feature>
<proteinExistence type="predicted"/>